<feature type="region of interest" description="Disordered" evidence="1">
    <location>
        <begin position="90"/>
        <end position="114"/>
    </location>
</feature>
<protein>
    <submittedName>
        <fullName evidence="3">Uncharacterized protein</fullName>
    </submittedName>
</protein>
<organism evidence="2 3">
    <name type="scientific">Romanomermis culicivorax</name>
    <name type="common">Nematode worm</name>
    <dbReference type="NCBI Taxonomy" id="13658"/>
    <lineage>
        <taxon>Eukaryota</taxon>
        <taxon>Metazoa</taxon>
        <taxon>Ecdysozoa</taxon>
        <taxon>Nematoda</taxon>
        <taxon>Enoplea</taxon>
        <taxon>Dorylaimia</taxon>
        <taxon>Mermithida</taxon>
        <taxon>Mermithoidea</taxon>
        <taxon>Mermithidae</taxon>
        <taxon>Romanomermis</taxon>
    </lineage>
</organism>
<evidence type="ECO:0000256" key="1">
    <source>
        <dbReference type="SAM" id="MobiDB-lite"/>
    </source>
</evidence>
<dbReference type="Proteomes" id="UP000887565">
    <property type="component" value="Unplaced"/>
</dbReference>
<reference evidence="3" key="1">
    <citation type="submission" date="2022-11" db="UniProtKB">
        <authorList>
            <consortium name="WormBaseParasite"/>
        </authorList>
    </citation>
    <scope>IDENTIFICATION</scope>
</reference>
<dbReference type="WBParaSite" id="nRc.2.0.1.t08870-RA">
    <property type="protein sequence ID" value="nRc.2.0.1.t08870-RA"/>
    <property type="gene ID" value="nRc.2.0.1.g08870"/>
</dbReference>
<evidence type="ECO:0000313" key="3">
    <source>
        <dbReference type="WBParaSite" id="nRc.2.0.1.t08870-RA"/>
    </source>
</evidence>
<evidence type="ECO:0000313" key="2">
    <source>
        <dbReference type="Proteomes" id="UP000887565"/>
    </source>
</evidence>
<feature type="compositionally biased region" description="Basic and acidic residues" evidence="1">
    <location>
        <begin position="98"/>
        <end position="107"/>
    </location>
</feature>
<keyword evidence="2" id="KW-1185">Reference proteome</keyword>
<name>A0A915I4U9_ROMCU</name>
<sequence>NDWVLLKIEKHKKLGLTWEGPYIITNVSRLEDNTGEVTITKLAGKISPTNMDSLKGEDKKQARVSVVDILVISGQEVQMSESNIFSDAVGLPAEDESRDGRLNKDVTELWEEEQ</sequence>
<accession>A0A915I4U9</accession>
<proteinExistence type="predicted"/>
<dbReference type="AlphaFoldDB" id="A0A915I4U9"/>